<reference evidence="1 3" key="2">
    <citation type="journal article" date="1994" name="J. Gen. Virol.">
        <title>Genome organization of the DNA-binding protein gene region of Cryptophlebia leucotreta granulosis virus is closely related to that of nuclear polyhedrosis viruses.</title>
        <authorList>
            <person name="Jehle J.A."/>
            <person name="Backhaus H."/>
        </authorList>
    </citation>
    <scope>NUCLEOTIDE SEQUENCE [LARGE SCALE GENOMIC DNA]</scope>
    <source>
        <strain evidence="1">CV3</strain>
    </source>
</reference>
<sequence length="114" mass="12690">MLHVSNMLSVEQLQNVHVKCGPSNPVLQLTVSNGLLVYQTGGKELSWIELSGIKGDMKFVYENAIYEPVNGQIKIMFSDTPVTRVFGSLNKDDKIVAYIDIQVNGLKDFNISML</sequence>
<dbReference type="GeneID" id="1724990"/>
<reference evidence="1" key="6">
    <citation type="submission" date="2003-02" db="EMBL/GenBank/DDBJ databases">
        <authorList>
            <person name="Lange M."/>
            <person name="Jehle J.A."/>
        </authorList>
    </citation>
    <scope>NUCLEOTIDE SEQUENCE</scope>
    <source>
        <strain evidence="1">CV3</strain>
    </source>
</reference>
<dbReference type="OrthoDB" id="37524at10239"/>
<evidence type="ECO:0000313" key="1">
    <source>
        <dbReference type="EMBL" id="AAQ21715.1"/>
    </source>
</evidence>
<reference evidence="2" key="7">
    <citation type="journal article" date="2017" name="Int. J. Mol. Sci.">
        <title>Genome Analysis and Genetic Stability of the Cryptophlebia leucotreta Granulovirus (CrleGV-SA) after 15 Years of Commercial Use as a Biopesticide.</title>
        <authorList>
            <person name="van der Merwe M."/>
            <person name="Jukes M.D."/>
            <person name="Rabalski L."/>
            <person name="Knox C."/>
            <person name="Opoku-Debrah J.K."/>
            <person name="Moore S.D."/>
            <person name="Krejmer-Rabalska M."/>
            <person name="Szewczyk B."/>
            <person name="Hill M.P."/>
        </authorList>
    </citation>
    <scope>NUCLEOTIDE SEQUENCE</scope>
    <source>
        <strain evidence="2">CrleGV-SA</strain>
    </source>
</reference>
<dbReference type="KEGG" id="vg:1724990"/>
<name>Q7T5H3_GVCL</name>
<dbReference type="Proteomes" id="UP000203359">
    <property type="component" value="Segment"/>
</dbReference>
<reference evidence="1 3" key="3">
    <citation type="journal article" date="1994" name="J. Gen. Virol.">
        <title>The granulin gene region of Cryptophlebia leucotreta granulosis virus: sequence analysis and phylogenetic considerations.</title>
        <authorList>
            <person name="Jehle J.A."/>
            <person name="Backhaus H."/>
        </authorList>
    </citation>
    <scope>NUCLEOTIDE SEQUENCE [LARGE SCALE GENOMIC DNA]</scope>
    <source>
        <strain evidence="1">CV3</strain>
    </source>
</reference>
<reference evidence="1" key="1">
    <citation type="submission" date="1993-12" db="EMBL/GenBank/DDBJ databases">
        <authorList>
            <person name="Jehle J."/>
        </authorList>
    </citation>
    <scope>NUCLEOTIDE SEQUENCE</scope>
    <source>
        <strain evidence="1">CV3</strain>
    </source>
</reference>
<proteinExistence type="predicted"/>
<reference evidence="1 3" key="4">
    <citation type="journal article" date="2002" name="J. Gen. Virol.">
        <title>The expansion of a hypervariable, non-hr ori-like region in the genome of Cryptophlebia leucotreta granulovirus provides in vivo evidence for the utilization of baculovirus non-hr oris during replication.</title>
        <authorList>
            <person name="Jehle J.A."/>
        </authorList>
    </citation>
    <scope>NUCLEOTIDE SEQUENCE [LARGE SCALE GENOMIC DNA]</scope>
    <source>
        <strain evidence="1">CV3</strain>
    </source>
</reference>
<dbReference type="EMBL" id="MF974563">
    <property type="protein sequence ID" value="AUF82057.1"/>
    <property type="molecule type" value="Genomic_DNA"/>
</dbReference>
<evidence type="ECO:0000313" key="2">
    <source>
        <dbReference type="EMBL" id="AUF82057.1"/>
    </source>
</evidence>
<dbReference type="RefSeq" id="NP_891967.1">
    <property type="nucleotide sequence ID" value="NC_005068.1"/>
</dbReference>
<organismHost>
    <name type="scientific">Tortricidae</name>
    <dbReference type="NCBI Taxonomy" id="7139"/>
</organismHost>
<protein>
    <submittedName>
        <fullName evidence="1">Uncharacterized protein</fullName>
    </submittedName>
</protein>
<accession>Q7T5H3</accession>
<keyword evidence="3" id="KW-1185">Reference proteome</keyword>
<organism evidence="1 3">
    <name type="scientific">Cryptophlebia leucotreta granulosis virus</name>
    <name type="common">ClGV</name>
    <name type="synonym">Cryptophlebia leucotreta granulovirus</name>
    <dbReference type="NCBI Taxonomy" id="35254"/>
    <lineage>
        <taxon>Viruses</taxon>
        <taxon>Viruses incertae sedis</taxon>
        <taxon>Naldaviricetes</taxon>
        <taxon>Lefavirales</taxon>
        <taxon>Baculoviridae</taxon>
        <taxon>Betabaculovirus</taxon>
        <taxon>Betabaculovirus cryleucotretae</taxon>
    </lineage>
</organism>
<evidence type="ECO:0000313" key="3">
    <source>
        <dbReference type="Proteomes" id="UP000203359"/>
    </source>
</evidence>
<reference evidence="1 3" key="5">
    <citation type="journal article" date="2003" name="Virology">
        <title>The genome of the Cryptophlebia leucotreta granulovirus.</title>
        <authorList>
            <person name="Lange M."/>
            <person name="Jehle J.A."/>
        </authorList>
    </citation>
    <scope>NUCLEOTIDE SEQUENCE [LARGE SCALE GENOMIC DNA]</scope>
    <source>
        <strain evidence="1">CV3</strain>
    </source>
</reference>
<dbReference type="EMBL" id="AY229987">
    <property type="protein sequence ID" value="AAQ21715.1"/>
    <property type="molecule type" value="Genomic_DNA"/>
</dbReference>